<evidence type="ECO:0000256" key="1">
    <source>
        <dbReference type="ARBA" id="ARBA00022679"/>
    </source>
</evidence>
<dbReference type="InterPro" id="IPR038746">
    <property type="entry name" value="Atat"/>
</dbReference>
<feature type="compositionally biased region" description="Low complexity" evidence="4">
    <location>
        <begin position="236"/>
        <end position="259"/>
    </location>
</feature>
<dbReference type="Gene3D" id="3.40.630.30">
    <property type="match status" value="1"/>
</dbReference>
<dbReference type="CDD" id="cd04301">
    <property type="entry name" value="NAT_SF"/>
    <property type="match status" value="1"/>
</dbReference>
<name>A0AB39YXX2_DROSZ</name>
<accession>A0AB39YXX2</accession>
<feature type="binding site" evidence="3">
    <location>
        <begin position="140"/>
        <end position="153"/>
    </location>
    <ligand>
        <name>acetyl-CoA</name>
        <dbReference type="ChEBI" id="CHEBI:57288"/>
    </ligand>
</feature>
<feature type="binding site" evidence="3">
    <location>
        <begin position="176"/>
        <end position="185"/>
    </location>
    <ligand>
        <name>acetyl-CoA</name>
        <dbReference type="ChEBI" id="CHEBI:57288"/>
    </ligand>
</feature>
<dbReference type="GO" id="GO:0048666">
    <property type="term" value="P:neuron development"/>
    <property type="evidence" value="ECO:0007669"/>
    <property type="project" value="UniProtKB-UniRule"/>
</dbReference>
<dbReference type="GeneID" id="108005232"/>
<evidence type="ECO:0000313" key="7">
    <source>
        <dbReference type="RefSeq" id="XP_016923912.2"/>
    </source>
</evidence>
<dbReference type="PROSITE" id="PS51730">
    <property type="entry name" value="GNAT_ATAT"/>
    <property type="match status" value="1"/>
</dbReference>
<dbReference type="PANTHER" id="PTHR12327:SF0">
    <property type="entry name" value="ALPHA-TUBULIN N-ACETYLTRANSFERASE 1"/>
    <property type="match status" value="1"/>
</dbReference>
<dbReference type="CTD" id="33006"/>
<evidence type="ECO:0000259" key="5">
    <source>
        <dbReference type="PROSITE" id="PS51730"/>
    </source>
</evidence>
<organism evidence="6 7">
    <name type="scientific">Drosophila suzukii</name>
    <name type="common">Spotted-wing drosophila fruit fly</name>
    <dbReference type="NCBI Taxonomy" id="28584"/>
    <lineage>
        <taxon>Eukaryota</taxon>
        <taxon>Metazoa</taxon>
        <taxon>Ecdysozoa</taxon>
        <taxon>Arthropoda</taxon>
        <taxon>Hexapoda</taxon>
        <taxon>Insecta</taxon>
        <taxon>Pterygota</taxon>
        <taxon>Neoptera</taxon>
        <taxon>Endopterygota</taxon>
        <taxon>Diptera</taxon>
        <taxon>Brachycera</taxon>
        <taxon>Muscomorpha</taxon>
        <taxon>Ephydroidea</taxon>
        <taxon>Drosophilidae</taxon>
        <taxon>Drosophila</taxon>
        <taxon>Sophophora</taxon>
    </lineage>
</organism>
<dbReference type="GO" id="GO:0070507">
    <property type="term" value="P:regulation of microtubule cytoskeleton organization"/>
    <property type="evidence" value="ECO:0007669"/>
    <property type="project" value="UniProtKB-UniRule"/>
</dbReference>
<evidence type="ECO:0000313" key="6">
    <source>
        <dbReference type="Proteomes" id="UP001652628"/>
    </source>
</evidence>
<keyword evidence="6" id="KW-1185">Reference proteome</keyword>
<dbReference type="InterPro" id="IPR016181">
    <property type="entry name" value="Acyl_CoA_acyltransferase"/>
</dbReference>
<dbReference type="AlphaFoldDB" id="A0AB39YXX2"/>
<reference evidence="7" key="1">
    <citation type="submission" date="2025-08" db="UniProtKB">
        <authorList>
            <consortium name="RefSeq"/>
        </authorList>
    </citation>
    <scope>IDENTIFICATION</scope>
</reference>
<evidence type="ECO:0000256" key="2">
    <source>
        <dbReference type="ARBA" id="ARBA00023315"/>
    </source>
</evidence>
<dbReference type="Pfam" id="PF05301">
    <property type="entry name" value="Acetyltransf_16"/>
    <property type="match status" value="1"/>
</dbReference>
<dbReference type="EC" id="2.3.1.108" evidence="3"/>
<dbReference type="GO" id="GO:0019799">
    <property type="term" value="F:tubulin N-acetyltransferase activity"/>
    <property type="evidence" value="ECO:0007669"/>
    <property type="project" value="UniProtKB-UniRule"/>
</dbReference>
<dbReference type="Proteomes" id="UP001652628">
    <property type="component" value="Chromosome X"/>
</dbReference>
<dbReference type="PANTHER" id="PTHR12327">
    <property type="entry name" value="ALPHA-TUBULIN N-ACETYLTRANSFERASE 1"/>
    <property type="match status" value="1"/>
</dbReference>
<keyword evidence="2 3" id="KW-0012">Acyltransferase</keyword>
<dbReference type="GO" id="GO:0005874">
    <property type="term" value="C:microtubule"/>
    <property type="evidence" value="ECO:0007669"/>
    <property type="project" value="InterPro"/>
</dbReference>
<protein>
    <recommendedName>
        <fullName evidence="3">Alpha-tubulin N-acetyltransferase</fullName>
        <shortName evidence="3">Alpha-TAT</shortName>
        <shortName evidence="3">TAT</shortName>
        <ecNumber evidence="3">2.3.1.108</ecNumber>
    </recommendedName>
    <alternativeName>
        <fullName evidence="3">Acetyltransferase mec-17 homolog</fullName>
    </alternativeName>
</protein>
<comment type="function">
    <text evidence="3">Specifically acetylates 'Lys-40' in alpha-tubulin on the lumenal side of microtubules. Promotes microtubule destabilization and accelerates microtubule dynamics; this activity may be independent of acetylation activity. Acetylates alpha-tubulin with a slow enzymatic rate, due to a catalytic site that is not optimized for acetyl transfer. Enters the microtubule through each end and diffuses quickly throughout the lumen of microtubules. Acetylates only long/old microtubules because of its slow acetylation rate since it does not have time to act on dynamically unstable microtubules before the enzyme is released.</text>
</comment>
<gene>
    <name evidence="7" type="primary">lky</name>
</gene>
<comment type="similarity">
    <text evidence="3">Belongs to the acetyltransferase ATAT1 family.</text>
</comment>
<feature type="site" description="Crucial for catalytic activity" evidence="3">
    <location>
        <position position="76"/>
    </location>
</feature>
<feature type="region of interest" description="Disordered" evidence="4">
    <location>
        <begin position="217"/>
        <end position="306"/>
    </location>
</feature>
<comment type="catalytic activity">
    <reaction evidence="3">
        <text>L-lysyl-[alpha-tubulin] + acetyl-CoA = N(6)-acetyl-L-lysyl-[alpha-tubulin] + CoA + H(+)</text>
        <dbReference type="Rhea" id="RHEA:15277"/>
        <dbReference type="Rhea" id="RHEA-COMP:11278"/>
        <dbReference type="Rhea" id="RHEA-COMP:11279"/>
        <dbReference type="ChEBI" id="CHEBI:15378"/>
        <dbReference type="ChEBI" id="CHEBI:29969"/>
        <dbReference type="ChEBI" id="CHEBI:57287"/>
        <dbReference type="ChEBI" id="CHEBI:57288"/>
        <dbReference type="ChEBI" id="CHEBI:61930"/>
        <dbReference type="EC" id="2.3.1.108"/>
    </reaction>
</comment>
<keyword evidence="1 3" id="KW-0808">Transferase</keyword>
<dbReference type="InterPro" id="IPR007965">
    <property type="entry name" value="GNAT_ATAT"/>
</dbReference>
<evidence type="ECO:0000256" key="4">
    <source>
        <dbReference type="SAM" id="MobiDB-lite"/>
    </source>
</evidence>
<evidence type="ECO:0000256" key="3">
    <source>
        <dbReference type="HAMAP-Rule" id="MF_03130"/>
    </source>
</evidence>
<feature type="domain" description="N-acetyltransferase" evidence="5">
    <location>
        <begin position="2"/>
        <end position="206"/>
    </location>
</feature>
<dbReference type="SUPFAM" id="SSF55729">
    <property type="entry name" value="Acyl-CoA N-acyltransferases (Nat)"/>
    <property type="match status" value="1"/>
</dbReference>
<proteinExistence type="inferred from homology"/>
<dbReference type="HAMAP" id="MF_03130">
    <property type="entry name" value="mec17"/>
    <property type="match status" value="1"/>
</dbReference>
<sequence>MVEFGFDLKHLFPQPIIRVQADSLHPKVLSTGPRAHPFIPYQRQRGVGQPAVPPGGPSCELSQIVDVMGQLSAVAQGLRYPVTTAAKLAPDQVVYLLADKDAAGRWSVAGLLKVGTKDLFVFDNKGSCRRANQTPAILDFYVHESRQRRGLGKQLFQRMLDEQGWTAGKCSVDRPSEKLLAFLGKHYGLVSTIPQGNHFVLYEGFFEDPHAKIVSARSRVPGGGDRSQSQGHHLRQTQTQVQTQQQKQQQQQGLGTGQTIGNPRHYRRDTLNQGSGASLAASLHERGPWTTSMDYMAGSRGRRGDH</sequence>
<dbReference type="RefSeq" id="XP_016923912.2">
    <property type="nucleotide sequence ID" value="XM_017068423.4"/>
</dbReference>